<evidence type="ECO:0000313" key="6">
    <source>
        <dbReference type="Proteomes" id="UP000075349"/>
    </source>
</evidence>
<dbReference type="PANTHER" id="PTHR35936">
    <property type="entry name" value="MEMBRANE-BOUND LYTIC MUREIN TRANSGLYCOSYLASE F"/>
    <property type="match status" value="1"/>
</dbReference>
<dbReference type="SMART" id="SM00062">
    <property type="entry name" value="PBPb"/>
    <property type="match status" value="1"/>
</dbReference>
<dbReference type="Gene3D" id="3.40.190.10">
    <property type="entry name" value="Periplasmic binding protein-like II"/>
    <property type="match status" value="2"/>
</dbReference>
<gene>
    <name evidence="5" type="ORF">AUQ44_16895</name>
</gene>
<dbReference type="EMBL" id="LOMK01000002">
    <property type="protein sequence ID" value="KYN23634.1"/>
    <property type="molecule type" value="Genomic_DNA"/>
</dbReference>
<dbReference type="AlphaFoldDB" id="A0A151JCZ8"/>
<feature type="signal peptide" evidence="3">
    <location>
        <begin position="1"/>
        <end position="20"/>
    </location>
</feature>
<comment type="similarity">
    <text evidence="1">Belongs to the bacterial solute-binding protein 3 family.</text>
</comment>
<reference evidence="6" key="1">
    <citation type="submission" date="2015-12" db="EMBL/GenBank/DDBJ databases">
        <authorList>
            <person name="Tarr C.L."/>
            <person name="Gladney L.M."/>
        </authorList>
    </citation>
    <scope>NUCLEOTIDE SEQUENCE [LARGE SCALE GENOMIC DNA]</scope>
    <source>
        <strain evidence="6">2756-81</strain>
    </source>
</reference>
<organism evidence="5 6">
    <name type="scientific">Vibrio cidicii</name>
    <dbReference type="NCBI Taxonomy" id="1763883"/>
    <lineage>
        <taxon>Bacteria</taxon>
        <taxon>Pseudomonadati</taxon>
        <taxon>Pseudomonadota</taxon>
        <taxon>Gammaproteobacteria</taxon>
        <taxon>Vibrionales</taxon>
        <taxon>Vibrionaceae</taxon>
        <taxon>Vibrio</taxon>
    </lineage>
</organism>
<accession>A0A151JCZ8</accession>
<dbReference type="Pfam" id="PF00497">
    <property type="entry name" value="SBP_bac_3"/>
    <property type="match status" value="1"/>
</dbReference>
<proteinExistence type="inferred from homology"/>
<dbReference type="InterPro" id="IPR001638">
    <property type="entry name" value="Solute-binding_3/MltF_N"/>
</dbReference>
<dbReference type="PANTHER" id="PTHR35936:SF25">
    <property type="entry name" value="ABC TRANSPORTER SUBSTRATE-BINDING PROTEIN"/>
    <property type="match status" value="1"/>
</dbReference>
<keyword evidence="2 3" id="KW-0732">Signal</keyword>
<protein>
    <submittedName>
        <fullName evidence="5">Amino acid ABC transporter</fullName>
    </submittedName>
</protein>
<name>A0A151JCZ8_9VIBR</name>
<feature type="domain" description="Solute-binding protein family 3/N-terminal" evidence="4">
    <location>
        <begin position="23"/>
        <end position="251"/>
    </location>
</feature>
<feature type="chain" id="PRO_5007582579" evidence="3">
    <location>
        <begin position="21"/>
        <end position="258"/>
    </location>
</feature>
<evidence type="ECO:0000256" key="3">
    <source>
        <dbReference type="SAM" id="SignalP"/>
    </source>
</evidence>
<sequence>MKQWTLIGLLVLALLPKSSAAESLRVVTLEYPPYIESKGSQVSGIAVNLVEEIFSNLEIPAEITVLPWARALNYMETGEADAIFTIFKTPQREEFAYFSEQVLFRQNISLIRNQNSSVNSNDIEQKRFSGLSLCVVNKVSYGEYIDSKIKSGAFKTIARQNSAEQCALMLSAGRVDLWVSNEFGARSIIARLALQDKLEIMLPPMQTTLSYIAFSKKRQSEELRNRFDVELQKMKQTGRYFELINDYFSSLTPDKTGM</sequence>
<evidence type="ECO:0000256" key="1">
    <source>
        <dbReference type="ARBA" id="ARBA00010333"/>
    </source>
</evidence>
<dbReference type="SUPFAM" id="SSF53850">
    <property type="entry name" value="Periplasmic binding protein-like II"/>
    <property type="match status" value="1"/>
</dbReference>
<evidence type="ECO:0000259" key="4">
    <source>
        <dbReference type="SMART" id="SM00062"/>
    </source>
</evidence>
<evidence type="ECO:0000313" key="5">
    <source>
        <dbReference type="EMBL" id="KYN23634.1"/>
    </source>
</evidence>
<dbReference type="Proteomes" id="UP000075349">
    <property type="component" value="Unassembled WGS sequence"/>
</dbReference>
<evidence type="ECO:0000256" key="2">
    <source>
        <dbReference type="ARBA" id="ARBA00022729"/>
    </source>
</evidence>
<comment type="caution">
    <text evidence="5">The sequence shown here is derived from an EMBL/GenBank/DDBJ whole genome shotgun (WGS) entry which is preliminary data.</text>
</comment>